<keyword evidence="1" id="KW-0472">Membrane</keyword>
<keyword evidence="3" id="KW-1185">Reference proteome</keyword>
<feature type="transmembrane region" description="Helical" evidence="1">
    <location>
        <begin position="21"/>
        <end position="39"/>
    </location>
</feature>
<name>N1W8D5_9LEPT</name>
<comment type="caution">
    <text evidence="2">The sequence shown here is derived from an EMBL/GenBank/DDBJ whole genome shotgun (WGS) entry which is preliminary data.</text>
</comment>
<evidence type="ECO:0000313" key="3">
    <source>
        <dbReference type="Proteomes" id="UP000012313"/>
    </source>
</evidence>
<keyword evidence="1" id="KW-1133">Transmembrane helix</keyword>
<protein>
    <submittedName>
        <fullName evidence="2">Uncharacterized protein</fullName>
    </submittedName>
</protein>
<gene>
    <name evidence="2" type="ORF">LEP1GSC060_0197</name>
</gene>
<evidence type="ECO:0000256" key="1">
    <source>
        <dbReference type="SAM" id="Phobius"/>
    </source>
</evidence>
<dbReference type="Proteomes" id="UP000012313">
    <property type="component" value="Unassembled WGS sequence"/>
</dbReference>
<evidence type="ECO:0000313" key="2">
    <source>
        <dbReference type="EMBL" id="EMY76461.1"/>
    </source>
</evidence>
<proteinExistence type="predicted"/>
<dbReference type="AlphaFoldDB" id="N1W8D5"/>
<accession>N1W8D5</accession>
<keyword evidence="1" id="KW-0812">Transmembrane</keyword>
<reference evidence="2" key="1">
    <citation type="submission" date="2013-03" db="EMBL/GenBank/DDBJ databases">
        <authorList>
            <person name="Harkins D.M."/>
            <person name="Durkin A.S."/>
            <person name="Brinkac L.M."/>
            <person name="Haft D.H."/>
            <person name="Selengut J.D."/>
            <person name="Sanka R."/>
            <person name="DePew J."/>
            <person name="Purushe J."/>
            <person name="Hartskeerl R.A."/>
            <person name="Ahmed A."/>
            <person name="van der Linden H."/>
            <person name="Goris M.G.A."/>
            <person name="Vinetz J.M."/>
            <person name="Sutton G.G."/>
            <person name="Nierman W.C."/>
            <person name="Fouts D.E."/>
        </authorList>
    </citation>
    <scope>NUCLEOTIDE SEQUENCE [LARGE SCALE GENOMIC DNA]</scope>
    <source>
        <strain evidence="2">ICFT</strain>
    </source>
</reference>
<sequence length="46" mass="5532">MYLHQMSLRRSDRSLGVTSPFFYPDSISVFLMFWFFHFVSPRIVGK</sequence>
<dbReference type="EMBL" id="AOHC02000050">
    <property type="protein sequence ID" value="EMY76461.1"/>
    <property type="molecule type" value="Genomic_DNA"/>
</dbReference>
<organism evidence="2 3">
    <name type="scientific">Leptospira weilii serovar Ranarum str. ICFT</name>
    <dbReference type="NCBI Taxonomy" id="1218598"/>
    <lineage>
        <taxon>Bacteria</taxon>
        <taxon>Pseudomonadati</taxon>
        <taxon>Spirochaetota</taxon>
        <taxon>Spirochaetia</taxon>
        <taxon>Leptospirales</taxon>
        <taxon>Leptospiraceae</taxon>
        <taxon>Leptospira</taxon>
    </lineage>
</organism>